<organism evidence="1">
    <name type="scientific">Solanum chacoense</name>
    <name type="common">Chaco potato</name>
    <dbReference type="NCBI Taxonomy" id="4108"/>
    <lineage>
        <taxon>Eukaryota</taxon>
        <taxon>Viridiplantae</taxon>
        <taxon>Streptophyta</taxon>
        <taxon>Embryophyta</taxon>
        <taxon>Tracheophyta</taxon>
        <taxon>Spermatophyta</taxon>
        <taxon>Magnoliopsida</taxon>
        <taxon>eudicotyledons</taxon>
        <taxon>Gunneridae</taxon>
        <taxon>Pentapetalae</taxon>
        <taxon>asterids</taxon>
        <taxon>lamiids</taxon>
        <taxon>Solanales</taxon>
        <taxon>Solanaceae</taxon>
        <taxon>Solanoideae</taxon>
        <taxon>Solaneae</taxon>
        <taxon>Solanum</taxon>
    </lineage>
</organism>
<evidence type="ECO:0000313" key="1">
    <source>
        <dbReference type="EMBL" id="JAP12345.1"/>
    </source>
</evidence>
<reference evidence="1" key="1">
    <citation type="submission" date="2015-12" db="EMBL/GenBank/DDBJ databases">
        <title>Gene expression during late stages of embryo sac development: a critical building block for successful pollen-pistil interactions.</title>
        <authorList>
            <person name="Liu Y."/>
            <person name="Joly V."/>
            <person name="Sabar M."/>
            <person name="Matton D.P."/>
        </authorList>
    </citation>
    <scope>NUCLEOTIDE SEQUENCE</scope>
</reference>
<name>A0A0V0GX64_SOLCH</name>
<dbReference type="EMBL" id="GEDG01029758">
    <property type="protein sequence ID" value="JAP12345.1"/>
    <property type="molecule type" value="Transcribed_RNA"/>
</dbReference>
<accession>A0A0V0GX64</accession>
<sequence>MRIAANTSSIAKHTRSTSCGVNWKSTLPSVYKLPNEKQIKYLHWINLPLAALDEDVGPRDTNSN</sequence>
<proteinExistence type="predicted"/>
<protein>
    <submittedName>
        <fullName evidence="1">Putative ovule protein</fullName>
    </submittedName>
</protein>
<dbReference type="AlphaFoldDB" id="A0A0V0GX64"/>